<feature type="non-terminal residue" evidence="1">
    <location>
        <position position="40"/>
    </location>
</feature>
<evidence type="ECO:0000313" key="1">
    <source>
        <dbReference type="EMBL" id="SVE38213.1"/>
    </source>
</evidence>
<gene>
    <name evidence="1" type="ORF">METZ01_LOCUS491067</name>
</gene>
<reference evidence="1" key="1">
    <citation type="submission" date="2018-05" db="EMBL/GenBank/DDBJ databases">
        <authorList>
            <person name="Lanie J.A."/>
            <person name="Ng W.-L."/>
            <person name="Kazmierczak K.M."/>
            <person name="Andrzejewski T.M."/>
            <person name="Davidsen T.M."/>
            <person name="Wayne K.J."/>
            <person name="Tettelin H."/>
            <person name="Glass J.I."/>
            <person name="Rusch D."/>
            <person name="Podicherti R."/>
            <person name="Tsui H.-C.T."/>
            <person name="Winkler M.E."/>
        </authorList>
    </citation>
    <scope>NUCLEOTIDE SEQUENCE</scope>
</reference>
<sequence length="40" mass="4810">MNCTEEIVQLTNDMQKEFDEFGEVTFETKQRLNEILKDEN</sequence>
<accession>A0A383D1S4</accession>
<protein>
    <submittedName>
        <fullName evidence="1">Uncharacterized protein</fullName>
    </submittedName>
</protein>
<dbReference type="EMBL" id="UINC01213442">
    <property type="protein sequence ID" value="SVE38213.1"/>
    <property type="molecule type" value="Genomic_DNA"/>
</dbReference>
<name>A0A383D1S4_9ZZZZ</name>
<proteinExistence type="predicted"/>
<dbReference type="AlphaFoldDB" id="A0A383D1S4"/>
<organism evidence="1">
    <name type="scientific">marine metagenome</name>
    <dbReference type="NCBI Taxonomy" id="408172"/>
    <lineage>
        <taxon>unclassified sequences</taxon>
        <taxon>metagenomes</taxon>
        <taxon>ecological metagenomes</taxon>
    </lineage>
</organism>